<dbReference type="InterPro" id="IPR001466">
    <property type="entry name" value="Beta-lactam-related"/>
</dbReference>
<feature type="domain" description="Beta-lactamase-related" evidence="1">
    <location>
        <begin position="23"/>
        <end position="320"/>
    </location>
</feature>
<dbReference type="RefSeq" id="WP_217669385.1">
    <property type="nucleotide sequence ID" value="NZ_JAHRID010000005.1"/>
</dbReference>
<dbReference type="PANTHER" id="PTHR46825">
    <property type="entry name" value="D-ALANYL-D-ALANINE-CARBOXYPEPTIDASE/ENDOPEPTIDASE AMPH"/>
    <property type="match status" value="1"/>
</dbReference>
<organism evidence="2 3">
    <name type="scientific">Arsukibacterium indicum</name>
    <dbReference type="NCBI Taxonomy" id="2848612"/>
    <lineage>
        <taxon>Bacteria</taxon>
        <taxon>Pseudomonadati</taxon>
        <taxon>Pseudomonadota</taxon>
        <taxon>Gammaproteobacteria</taxon>
        <taxon>Chromatiales</taxon>
        <taxon>Chromatiaceae</taxon>
        <taxon>Arsukibacterium</taxon>
    </lineage>
</organism>
<comment type="caution">
    <text evidence="2">The sequence shown here is derived from an EMBL/GenBank/DDBJ whole genome shotgun (WGS) entry which is preliminary data.</text>
</comment>
<accession>A0ABS6MLR0</accession>
<evidence type="ECO:0000313" key="2">
    <source>
        <dbReference type="EMBL" id="MBV2129756.1"/>
    </source>
</evidence>
<dbReference type="Pfam" id="PF00144">
    <property type="entry name" value="Beta-lactamase"/>
    <property type="match status" value="1"/>
</dbReference>
<proteinExistence type="predicted"/>
<name>A0ABS6MLR0_9GAMM</name>
<protein>
    <submittedName>
        <fullName evidence="2">Beta-lactamase family protein</fullName>
    </submittedName>
</protein>
<gene>
    <name evidence="2" type="ORF">KQY15_11705</name>
</gene>
<sequence length="350" mass="37466">MSKPLQPTLADIDQWLDAEFADAGVAIAIISEGQTRFYLHGLANNQQNQAVSNKTLFEIGSVTKPLVGLLTALAVNNQQLSVNSTIASLLKDPVYQHHQYSIANLLSHTSGLPRLPANLPLSDLTDPYANYTHADLMQALQQVKTGEQQFEYSNFGFGLLAEIVSQQQNSSFAALLQQQVFQPLGMADSAVAITNGRYPKRAKGYHIDGSTAANWHFQALAGAGAVLSTIDDMALLVQHYLQATAISASEPVSSPALADAMRLSVTSLLSDPAVGYGWMLHPRGLVWHNGQTAGFNAFVGFAPAEQVGIVILSNSSIPVTPGGMALLQQLQQPQQLPQHAGVTDNELSSK</sequence>
<dbReference type="Proteomes" id="UP000704611">
    <property type="component" value="Unassembled WGS sequence"/>
</dbReference>
<evidence type="ECO:0000313" key="3">
    <source>
        <dbReference type="Proteomes" id="UP000704611"/>
    </source>
</evidence>
<keyword evidence="3" id="KW-1185">Reference proteome</keyword>
<dbReference type="InterPro" id="IPR050491">
    <property type="entry name" value="AmpC-like"/>
</dbReference>
<dbReference type="EMBL" id="JAHRID010000005">
    <property type="protein sequence ID" value="MBV2129756.1"/>
    <property type="molecule type" value="Genomic_DNA"/>
</dbReference>
<evidence type="ECO:0000259" key="1">
    <source>
        <dbReference type="Pfam" id="PF00144"/>
    </source>
</evidence>
<reference evidence="2 3" key="1">
    <citation type="submission" date="2021-06" db="EMBL/GenBank/DDBJ databases">
        <title>Rheinheimera indica sp. nov., isolated from deep-sea sediment.</title>
        <authorList>
            <person name="Wang Z."/>
            <person name="Zhang X.-Y."/>
        </authorList>
    </citation>
    <scope>NUCLEOTIDE SEQUENCE [LARGE SCALE GENOMIC DNA]</scope>
    <source>
        <strain evidence="2 3">SM2107</strain>
    </source>
</reference>
<dbReference type="PANTHER" id="PTHR46825:SF8">
    <property type="entry name" value="BETA-LACTAMASE-RELATED"/>
    <property type="match status" value="1"/>
</dbReference>